<dbReference type="AlphaFoldDB" id="A0A1S3VCC3"/>
<keyword evidence="2 6" id="KW-0732">Signal</keyword>
<evidence type="ECO:0000256" key="5">
    <source>
        <dbReference type="PIRNR" id="PIRNR002674"/>
    </source>
</evidence>
<sequence>MSMKFVVFFVATFLVASQCHGGSFRSFPLEMPTGYGDGSSYDDVRCASWRLAVEAQNILGFETIPEQCVASTANYIEGGQYQSDSKTVNQQVFFYASDLKIQDNDVVIFNVDGTVLSNIPYYSQHGYGSEKFNSTRYDEEFVNKGDAPALPETLKNYNKLLGLGVKIIFLTGRLTDKKAVTEANLRKAGFHTWEKLILKEPSNGQNTLEYKSTERGKLVQQGYRIIANVADQWSSLKGGNQGLRSFKLPNPLYFIE</sequence>
<dbReference type="NCBIfam" id="TIGR01680">
    <property type="entry name" value="Veg_Stor_Prot"/>
    <property type="match status" value="1"/>
</dbReference>
<dbReference type="RefSeq" id="XP_014515779.1">
    <property type="nucleotide sequence ID" value="XM_014660293.2"/>
</dbReference>
<evidence type="ECO:0000256" key="2">
    <source>
        <dbReference type="ARBA" id="ARBA00022729"/>
    </source>
</evidence>
<proteinExistence type="inferred from homology"/>
<dbReference type="STRING" id="3916.A0A1S3VCC3"/>
<dbReference type="InterPro" id="IPR005519">
    <property type="entry name" value="Acid_phosphat_B-like"/>
</dbReference>
<dbReference type="GeneID" id="106773588"/>
<keyword evidence="4" id="KW-0325">Glycoprotein</keyword>
<dbReference type="CDD" id="cd07535">
    <property type="entry name" value="HAD_VSP"/>
    <property type="match status" value="1"/>
</dbReference>
<dbReference type="Proteomes" id="UP000087766">
    <property type="component" value="Chromosome 9"/>
</dbReference>
<dbReference type="PANTHER" id="PTHR31284:SF19">
    <property type="entry name" value="VEGETATIVE STORAGE PROTEIN 1-RELATED"/>
    <property type="match status" value="1"/>
</dbReference>
<evidence type="ECO:0000313" key="8">
    <source>
        <dbReference type="RefSeq" id="XP_014515779.1"/>
    </source>
</evidence>
<reference evidence="7" key="1">
    <citation type="journal article" date="2014" name="Nat. Commun.">
        <title>Genome sequence of mungbean and insights into evolution within Vigna species.</title>
        <authorList>
            <person name="Kang Y.J."/>
            <person name="Kim S.K."/>
            <person name="Kim M.Y."/>
            <person name="Lestari P."/>
            <person name="Kim K.H."/>
            <person name="Ha B.K."/>
            <person name="Jun T.H."/>
            <person name="Hwang W.J."/>
            <person name="Lee T."/>
            <person name="Lee J."/>
            <person name="Shim S."/>
            <person name="Yoon M.Y."/>
            <person name="Jang Y.E."/>
            <person name="Han K.S."/>
            <person name="Taeprayoon P."/>
            <person name="Yoon N."/>
            <person name="Somta P."/>
            <person name="Tanya P."/>
            <person name="Kim K.S."/>
            <person name="Gwag J.G."/>
            <person name="Moon J.K."/>
            <person name="Lee Y.H."/>
            <person name="Park B.S."/>
            <person name="Bombarely A."/>
            <person name="Doyle J.J."/>
            <person name="Jackson S.A."/>
            <person name="Schafleitner R."/>
            <person name="Srinives P."/>
            <person name="Varshney R.K."/>
            <person name="Lee S.H."/>
        </authorList>
    </citation>
    <scope>NUCLEOTIDE SEQUENCE [LARGE SCALE GENOMIC DNA]</scope>
    <source>
        <strain evidence="7">cv. VC1973A</strain>
    </source>
</reference>
<evidence type="ECO:0000256" key="3">
    <source>
        <dbReference type="ARBA" id="ARBA00022761"/>
    </source>
</evidence>
<evidence type="ECO:0000256" key="1">
    <source>
        <dbReference type="ARBA" id="ARBA00002410"/>
    </source>
</evidence>
<dbReference type="InterPro" id="IPR036412">
    <property type="entry name" value="HAD-like_sf"/>
</dbReference>
<reference evidence="8" key="2">
    <citation type="submission" date="2025-08" db="UniProtKB">
        <authorList>
            <consortium name="RefSeq"/>
        </authorList>
    </citation>
    <scope>IDENTIFICATION</scope>
    <source>
        <tissue evidence="8">Leaf</tissue>
    </source>
</reference>
<dbReference type="InterPro" id="IPR023214">
    <property type="entry name" value="HAD_sf"/>
</dbReference>
<dbReference type="GO" id="GO:0045735">
    <property type="term" value="F:nutrient reservoir activity"/>
    <property type="evidence" value="ECO:0007669"/>
    <property type="project" value="UniProtKB-UniRule"/>
</dbReference>
<dbReference type="InterPro" id="IPR014403">
    <property type="entry name" value="APS1/VSP"/>
</dbReference>
<name>A0A1S3VCC3_VIGRR</name>
<evidence type="ECO:0000256" key="6">
    <source>
        <dbReference type="SAM" id="SignalP"/>
    </source>
</evidence>
<comment type="similarity">
    <text evidence="5">Belongs to the APS1/VSP family.</text>
</comment>
<dbReference type="Pfam" id="PF03767">
    <property type="entry name" value="Acid_phosphat_B"/>
    <property type="match status" value="1"/>
</dbReference>
<dbReference type="SUPFAM" id="SSF56784">
    <property type="entry name" value="HAD-like"/>
    <property type="match status" value="1"/>
</dbReference>
<accession>A0A1S3VCC3</accession>
<gene>
    <name evidence="8" type="primary">LOC106773588</name>
</gene>
<feature type="chain" id="PRO_5010215721" evidence="6">
    <location>
        <begin position="22"/>
        <end position="256"/>
    </location>
</feature>
<evidence type="ECO:0000313" key="7">
    <source>
        <dbReference type="Proteomes" id="UP000087766"/>
    </source>
</evidence>
<dbReference type="OrthoDB" id="1363232at2759"/>
<feature type="signal peptide" evidence="6">
    <location>
        <begin position="1"/>
        <end position="21"/>
    </location>
</feature>
<keyword evidence="3 5" id="KW-0758">Storage protein</keyword>
<comment type="function">
    <text evidence="1 5">May function as somatic storage protein during early seedling development.</text>
</comment>
<organism evidence="7 8">
    <name type="scientific">Vigna radiata var. radiata</name>
    <name type="common">Mung bean</name>
    <name type="synonym">Phaseolus aureus</name>
    <dbReference type="NCBI Taxonomy" id="3916"/>
    <lineage>
        <taxon>Eukaryota</taxon>
        <taxon>Viridiplantae</taxon>
        <taxon>Streptophyta</taxon>
        <taxon>Embryophyta</taxon>
        <taxon>Tracheophyta</taxon>
        <taxon>Spermatophyta</taxon>
        <taxon>Magnoliopsida</taxon>
        <taxon>eudicotyledons</taxon>
        <taxon>Gunneridae</taxon>
        <taxon>Pentapetalae</taxon>
        <taxon>rosids</taxon>
        <taxon>fabids</taxon>
        <taxon>Fabales</taxon>
        <taxon>Fabaceae</taxon>
        <taxon>Papilionoideae</taxon>
        <taxon>50 kb inversion clade</taxon>
        <taxon>NPAAA clade</taxon>
        <taxon>indigoferoid/millettioid clade</taxon>
        <taxon>Phaseoleae</taxon>
        <taxon>Vigna</taxon>
    </lineage>
</organism>
<dbReference type="Gene3D" id="3.40.50.1000">
    <property type="entry name" value="HAD superfamily/HAD-like"/>
    <property type="match status" value="1"/>
</dbReference>
<dbReference type="KEGG" id="vra:106773588"/>
<dbReference type="PANTHER" id="PTHR31284">
    <property type="entry name" value="ACID PHOSPHATASE-LIKE PROTEIN"/>
    <property type="match status" value="1"/>
</dbReference>
<evidence type="ECO:0000256" key="4">
    <source>
        <dbReference type="ARBA" id="ARBA00023180"/>
    </source>
</evidence>
<dbReference type="PIRSF" id="PIRSF002674">
    <property type="entry name" value="VSP"/>
    <property type="match status" value="1"/>
</dbReference>
<keyword evidence="7" id="KW-1185">Reference proteome</keyword>
<protein>
    <submittedName>
        <fullName evidence="8">Stem 28 kDa glycoprotein</fullName>
    </submittedName>
</protein>
<dbReference type="InterPro" id="IPR011267">
    <property type="entry name" value="Veg_Stor_Prot"/>
</dbReference>